<evidence type="ECO:0000256" key="1">
    <source>
        <dbReference type="ARBA" id="ARBA00023125"/>
    </source>
</evidence>
<dbReference type="InterPro" id="IPR002104">
    <property type="entry name" value="Integrase_catalytic"/>
</dbReference>
<dbReference type="Pfam" id="PF00589">
    <property type="entry name" value="Phage_integrase"/>
    <property type="match status" value="1"/>
</dbReference>
<feature type="region of interest" description="Disordered" evidence="3">
    <location>
        <begin position="1"/>
        <end position="39"/>
    </location>
</feature>
<evidence type="ECO:0000256" key="2">
    <source>
        <dbReference type="ARBA" id="ARBA00023172"/>
    </source>
</evidence>
<dbReference type="InterPro" id="IPR013762">
    <property type="entry name" value="Integrase-like_cat_sf"/>
</dbReference>
<dbReference type="CDD" id="cd00397">
    <property type="entry name" value="DNA_BRE_C"/>
    <property type="match status" value="1"/>
</dbReference>
<dbReference type="GO" id="GO:0006310">
    <property type="term" value="P:DNA recombination"/>
    <property type="evidence" value="ECO:0007669"/>
    <property type="project" value="UniProtKB-KW"/>
</dbReference>
<dbReference type="AlphaFoldDB" id="A0A7W7DE17"/>
<dbReference type="SUPFAM" id="SSF56349">
    <property type="entry name" value="DNA breaking-rejoining enzymes"/>
    <property type="match status" value="1"/>
</dbReference>
<evidence type="ECO:0000313" key="6">
    <source>
        <dbReference type="Proteomes" id="UP000542210"/>
    </source>
</evidence>
<dbReference type="InterPro" id="IPR011010">
    <property type="entry name" value="DNA_brk_join_enz"/>
</dbReference>
<dbReference type="InterPro" id="IPR010998">
    <property type="entry name" value="Integrase_recombinase_N"/>
</dbReference>
<keyword evidence="2" id="KW-0233">DNA recombination</keyword>
<dbReference type="GO" id="GO:0015074">
    <property type="term" value="P:DNA integration"/>
    <property type="evidence" value="ECO:0007669"/>
    <property type="project" value="InterPro"/>
</dbReference>
<accession>A0A7W7DE17</accession>
<evidence type="ECO:0000256" key="3">
    <source>
        <dbReference type="SAM" id="MobiDB-lite"/>
    </source>
</evidence>
<dbReference type="Gene3D" id="1.10.443.10">
    <property type="entry name" value="Intergrase catalytic core"/>
    <property type="match status" value="1"/>
</dbReference>
<keyword evidence="6" id="KW-1185">Reference proteome</keyword>
<organism evidence="5 6">
    <name type="scientific">Sphaerisporangium siamense</name>
    <dbReference type="NCBI Taxonomy" id="795645"/>
    <lineage>
        <taxon>Bacteria</taxon>
        <taxon>Bacillati</taxon>
        <taxon>Actinomycetota</taxon>
        <taxon>Actinomycetes</taxon>
        <taxon>Streptosporangiales</taxon>
        <taxon>Streptosporangiaceae</taxon>
        <taxon>Sphaerisporangium</taxon>
    </lineage>
</organism>
<feature type="compositionally biased region" description="Pro residues" evidence="3">
    <location>
        <begin position="1"/>
        <end position="12"/>
    </location>
</feature>
<keyword evidence="1" id="KW-0238">DNA-binding</keyword>
<gene>
    <name evidence="5" type="ORF">BJ982_005500</name>
</gene>
<dbReference type="RefSeq" id="WP_184884707.1">
    <property type="nucleotide sequence ID" value="NZ_BOOV01000001.1"/>
</dbReference>
<comment type="caution">
    <text evidence="5">The sequence shown here is derived from an EMBL/GenBank/DDBJ whole genome shotgun (WGS) entry which is preliminary data.</text>
</comment>
<name>A0A7W7DE17_9ACTN</name>
<dbReference type="GO" id="GO:0003677">
    <property type="term" value="F:DNA binding"/>
    <property type="evidence" value="ECO:0007669"/>
    <property type="project" value="UniProtKB-KW"/>
</dbReference>
<dbReference type="Proteomes" id="UP000542210">
    <property type="component" value="Unassembled WGS sequence"/>
</dbReference>
<feature type="domain" description="Tyr recombinase" evidence="4">
    <location>
        <begin position="150"/>
        <end position="255"/>
    </location>
</feature>
<dbReference type="EMBL" id="JACHND010000001">
    <property type="protein sequence ID" value="MBB4703956.1"/>
    <property type="molecule type" value="Genomic_DNA"/>
</dbReference>
<reference evidence="5 6" key="1">
    <citation type="submission" date="2020-08" db="EMBL/GenBank/DDBJ databases">
        <title>Sequencing the genomes of 1000 actinobacteria strains.</title>
        <authorList>
            <person name="Klenk H.-P."/>
        </authorList>
    </citation>
    <scope>NUCLEOTIDE SEQUENCE [LARGE SCALE GENOMIC DNA]</scope>
    <source>
        <strain evidence="5 6">DSM 45784</strain>
    </source>
</reference>
<protein>
    <submittedName>
        <fullName evidence="5">Integrase/recombinase XerC</fullName>
    </submittedName>
</protein>
<dbReference type="Gene3D" id="1.10.150.130">
    <property type="match status" value="1"/>
</dbReference>
<proteinExistence type="predicted"/>
<evidence type="ECO:0000259" key="4">
    <source>
        <dbReference type="PROSITE" id="PS51898"/>
    </source>
</evidence>
<evidence type="ECO:0000313" key="5">
    <source>
        <dbReference type="EMBL" id="MBB4703956.1"/>
    </source>
</evidence>
<dbReference type="PROSITE" id="PS51898">
    <property type="entry name" value="TYR_RECOMBINASE"/>
    <property type="match status" value="1"/>
</dbReference>
<sequence>MTSENPVPPRSQPPGTTSENTEPAAGAAQPKRHGARPTPLPAAYQQTLADYITALEQVPLAADTRRTYASRVRMYLAWLAERPATRNGDPLTDRRARDWAVRDYRHYLLREADPKRSVRYVNNALAALDDFHVRRGLGKADVGREDIPKTAPKAMNAPAQIRWLRAIEDWPHPRDRALTLLPFYAGLRIGDAVALDVPDVRLSARKALLIVYGKGGKIREVPIHPQLRRPLTDWLDARRSWPGATQRAPSPWPPA</sequence>